<sequence>MAARALHYVFKIGDRKKTYDFYTQVLMMKVLRHEEFDKGCAATCNGPYDGSWSKTMIGYGAEDDNFVIELTYNYPISHYKLGNDFRAIVIEYDKLYEKILAGDHRKTGCGRLAVTDPDGHVFKIGKSCSTPTIERVQVNVSDLTASRNYWSGLLDMKIIEEKENRVVMQFAVNQCKWEIVESKESMDRGTAFGRIAFAYPDDQLKQLQDKMKSEGKKILNELVTLETPGKADVKVVILADPDEHEICFVGEKGFRDLSKVDEKADTTIKEAMEKDDSHNWYDKTS</sequence>
<feature type="domain" description="VOC" evidence="3">
    <location>
        <begin position="4"/>
        <end position="127"/>
    </location>
</feature>
<organism evidence="4 5">
    <name type="scientific">Caenorhabditis auriculariae</name>
    <dbReference type="NCBI Taxonomy" id="2777116"/>
    <lineage>
        <taxon>Eukaryota</taxon>
        <taxon>Metazoa</taxon>
        <taxon>Ecdysozoa</taxon>
        <taxon>Nematoda</taxon>
        <taxon>Chromadorea</taxon>
        <taxon>Rhabditida</taxon>
        <taxon>Rhabditina</taxon>
        <taxon>Rhabditomorpha</taxon>
        <taxon>Rhabditoidea</taxon>
        <taxon>Rhabditidae</taxon>
        <taxon>Peloderinae</taxon>
        <taxon>Caenorhabditis</taxon>
    </lineage>
</organism>
<evidence type="ECO:0000259" key="3">
    <source>
        <dbReference type="PROSITE" id="PS51819"/>
    </source>
</evidence>
<dbReference type="AlphaFoldDB" id="A0A8S1HNI3"/>
<evidence type="ECO:0000313" key="4">
    <source>
        <dbReference type="EMBL" id="CAD6197409.1"/>
    </source>
</evidence>
<keyword evidence="5" id="KW-1185">Reference proteome</keyword>
<reference evidence="4" key="1">
    <citation type="submission" date="2020-10" db="EMBL/GenBank/DDBJ databases">
        <authorList>
            <person name="Kikuchi T."/>
        </authorList>
    </citation>
    <scope>NUCLEOTIDE SEQUENCE</scope>
    <source>
        <strain evidence="4">NKZ352</strain>
    </source>
</reference>
<dbReference type="OrthoDB" id="1545884at2759"/>
<dbReference type="Gene3D" id="3.10.180.10">
    <property type="entry name" value="2,3-Dihydroxybiphenyl 1,2-Dioxygenase, domain 1"/>
    <property type="match status" value="2"/>
</dbReference>
<dbReference type="Proteomes" id="UP000835052">
    <property type="component" value="Unassembled WGS sequence"/>
</dbReference>
<evidence type="ECO:0000256" key="1">
    <source>
        <dbReference type="ARBA" id="ARBA00010363"/>
    </source>
</evidence>
<dbReference type="InterPro" id="IPR004360">
    <property type="entry name" value="Glyas_Fos-R_dOase_dom"/>
</dbReference>
<proteinExistence type="inferred from homology"/>
<accession>A0A8S1HNI3</accession>
<comment type="caution">
    <text evidence="4">The sequence shown here is derived from an EMBL/GenBank/DDBJ whole genome shotgun (WGS) entry which is preliminary data.</text>
</comment>
<dbReference type="Pfam" id="PF21701">
    <property type="entry name" value="GLOD4_C"/>
    <property type="match status" value="1"/>
</dbReference>
<protein>
    <recommendedName>
        <fullName evidence="3">VOC domain-containing protein</fullName>
    </recommendedName>
</protein>
<name>A0A8S1HNI3_9PELO</name>
<dbReference type="EMBL" id="CAJGYM010000093">
    <property type="protein sequence ID" value="CAD6197409.1"/>
    <property type="molecule type" value="Genomic_DNA"/>
</dbReference>
<dbReference type="PANTHER" id="PTHR46466:SF1">
    <property type="entry name" value="GLYOXALASE DOMAIN-CONTAINING PROTEIN 4"/>
    <property type="match status" value="1"/>
</dbReference>
<dbReference type="InterPro" id="IPR029068">
    <property type="entry name" value="Glyas_Bleomycin-R_OHBP_Dase"/>
</dbReference>
<dbReference type="Pfam" id="PF00903">
    <property type="entry name" value="Glyoxalase"/>
    <property type="match status" value="1"/>
</dbReference>
<dbReference type="InterPro" id="IPR037523">
    <property type="entry name" value="VOC_core"/>
</dbReference>
<dbReference type="CDD" id="cd16357">
    <property type="entry name" value="GLOD4_C"/>
    <property type="match status" value="1"/>
</dbReference>
<dbReference type="SUPFAM" id="SSF54593">
    <property type="entry name" value="Glyoxalase/Bleomycin resistance protein/Dihydroxybiphenyl dioxygenase"/>
    <property type="match status" value="2"/>
</dbReference>
<evidence type="ECO:0000313" key="5">
    <source>
        <dbReference type="Proteomes" id="UP000835052"/>
    </source>
</evidence>
<dbReference type="PANTHER" id="PTHR46466">
    <property type="entry name" value="GLYOXALASE DOMAIN-CONTAINING PROTEIN 4"/>
    <property type="match status" value="1"/>
</dbReference>
<comment type="similarity">
    <text evidence="1">Belongs to the glyoxalase I family.</text>
</comment>
<keyword evidence="2" id="KW-0677">Repeat</keyword>
<gene>
    <name evidence="4" type="ORF">CAUJ_LOCUS13318</name>
</gene>
<dbReference type="InterPro" id="IPR043194">
    <property type="entry name" value="GLOD4_C"/>
</dbReference>
<dbReference type="InterPro" id="IPR043193">
    <property type="entry name" value="GLOD4"/>
</dbReference>
<feature type="domain" description="VOC" evidence="3">
    <location>
        <begin position="132"/>
        <end position="251"/>
    </location>
</feature>
<evidence type="ECO:0000256" key="2">
    <source>
        <dbReference type="ARBA" id="ARBA00022737"/>
    </source>
</evidence>
<dbReference type="PROSITE" id="PS51819">
    <property type="entry name" value="VOC"/>
    <property type="match status" value="2"/>
</dbReference>